<gene>
    <name evidence="1" type="ORF">RSO01_11300</name>
</gene>
<dbReference type="Gene3D" id="3.40.50.1110">
    <property type="entry name" value="SGNH hydrolase"/>
    <property type="match status" value="1"/>
</dbReference>
<dbReference type="InterPro" id="IPR036514">
    <property type="entry name" value="SGNH_hydro_sf"/>
</dbReference>
<dbReference type="AlphaFoldDB" id="A0A512N4Q5"/>
<evidence type="ECO:0000313" key="1">
    <source>
        <dbReference type="EMBL" id="GEP53964.1"/>
    </source>
</evidence>
<dbReference type="SUPFAM" id="SSF52266">
    <property type="entry name" value="SGNH hydrolase"/>
    <property type="match status" value="1"/>
</dbReference>
<proteinExistence type="predicted"/>
<accession>A0A512N4Q5</accession>
<dbReference type="RefSeq" id="WP_147147067.1">
    <property type="nucleotide sequence ID" value="NZ_BKAJ01000020.1"/>
</dbReference>
<protein>
    <recommendedName>
        <fullName evidence="3">AlgX/AlgJ SGNH hydrolase-like domain-containing protein</fullName>
    </recommendedName>
</protein>
<sequence>MKAHRFFWPLYILLLLSAALAGSEAIASFIVPSWPARDMRPIEVSSTPQVTYNDWALRDRQRSFERPADVRFRSILVGDSFLEGNFLRAPLSAFVEQRLAAAGQTDTEAINFGISATGPRHYYYRIKNVALALKPDAIVLAFYAGNDFVSTPFGGWMRPPIAELPLPSLLAGPAPRTTWLAVNRLGLSEFGRNNKFIDGEFARLNEWVDLPADQRLDRIARHLRQNYYPRLSEATIREILSRGDGRFWTAFDRPEPNRELLAGWLLSGMIDWETGTWKMPRDAEEADRLYGTDMVDETLSWLVAADRLAKENGVQLAVALIPVGTGDPRYVDFWRLWPKYFSTSLSADARHRRLAVKLRQTAVPFFDLRDDLAGVPDTYRLTDGHWTERGMEIVAGRITRELLKMRRN</sequence>
<reference evidence="1 2" key="1">
    <citation type="submission" date="2019-07" db="EMBL/GenBank/DDBJ databases">
        <title>Whole genome shotgun sequence of Reyranella soli NBRC 108950.</title>
        <authorList>
            <person name="Hosoyama A."/>
            <person name="Uohara A."/>
            <person name="Ohji S."/>
            <person name="Ichikawa N."/>
        </authorList>
    </citation>
    <scope>NUCLEOTIDE SEQUENCE [LARGE SCALE GENOMIC DNA]</scope>
    <source>
        <strain evidence="1 2">NBRC 108950</strain>
    </source>
</reference>
<dbReference type="Proteomes" id="UP000321058">
    <property type="component" value="Unassembled WGS sequence"/>
</dbReference>
<evidence type="ECO:0008006" key="3">
    <source>
        <dbReference type="Google" id="ProtNLM"/>
    </source>
</evidence>
<evidence type="ECO:0000313" key="2">
    <source>
        <dbReference type="Proteomes" id="UP000321058"/>
    </source>
</evidence>
<organism evidence="1 2">
    <name type="scientific">Reyranella soli</name>
    <dbReference type="NCBI Taxonomy" id="1230389"/>
    <lineage>
        <taxon>Bacteria</taxon>
        <taxon>Pseudomonadati</taxon>
        <taxon>Pseudomonadota</taxon>
        <taxon>Alphaproteobacteria</taxon>
        <taxon>Hyphomicrobiales</taxon>
        <taxon>Reyranellaceae</taxon>
        <taxon>Reyranella</taxon>
    </lineage>
</organism>
<dbReference type="OrthoDB" id="7374798at2"/>
<dbReference type="GO" id="GO:0016788">
    <property type="term" value="F:hydrolase activity, acting on ester bonds"/>
    <property type="evidence" value="ECO:0007669"/>
    <property type="project" value="UniProtKB-ARBA"/>
</dbReference>
<name>A0A512N4Q5_9HYPH</name>
<keyword evidence="2" id="KW-1185">Reference proteome</keyword>
<comment type="caution">
    <text evidence="1">The sequence shown here is derived from an EMBL/GenBank/DDBJ whole genome shotgun (WGS) entry which is preliminary data.</text>
</comment>
<dbReference type="EMBL" id="BKAJ01000020">
    <property type="protein sequence ID" value="GEP53964.1"/>
    <property type="molecule type" value="Genomic_DNA"/>
</dbReference>